<protein>
    <submittedName>
        <fullName evidence="1">Uncharacterized protein</fullName>
    </submittedName>
</protein>
<accession>A0A1F7VCE4</accession>
<gene>
    <name evidence="1" type="ORF">A3I41_00635</name>
</gene>
<reference evidence="1 2" key="1">
    <citation type="journal article" date="2016" name="Nat. Commun.">
        <title>Thousands of microbial genomes shed light on interconnected biogeochemical processes in an aquifer system.</title>
        <authorList>
            <person name="Anantharaman K."/>
            <person name="Brown C.T."/>
            <person name="Hug L.A."/>
            <person name="Sharon I."/>
            <person name="Castelle C.J."/>
            <person name="Probst A.J."/>
            <person name="Thomas B.C."/>
            <person name="Singh A."/>
            <person name="Wilkins M.J."/>
            <person name="Karaoz U."/>
            <person name="Brodie E.L."/>
            <person name="Williams K.H."/>
            <person name="Hubbard S.S."/>
            <person name="Banfield J.F."/>
        </authorList>
    </citation>
    <scope>NUCLEOTIDE SEQUENCE [LARGE SCALE GENOMIC DNA]</scope>
</reference>
<comment type="caution">
    <text evidence="1">The sequence shown here is derived from an EMBL/GenBank/DDBJ whole genome shotgun (WGS) entry which is preliminary data.</text>
</comment>
<dbReference type="EMBL" id="MGEQ01000001">
    <property type="protein sequence ID" value="OGL88220.1"/>
    <property type="molecule type" value="Genomic_DNA"/>
</dbReference>
<sequence length="289" mass="32649">MGWYFLSKDLLTTIEPLTVYEITFTETEILQPTQAQGIAFYLEDDKLLRELLDALGFAETKFREKPSNLEGISALVPSGSRKSVQPTQTTLRKSAPDATVLIKYCLSQRVDALEVLAGKEQTLAPILDDLRERMARTALRSKDLAEQRLLLELSWEKLTEFLQAECEKMSQNPRVQEIKYGKDVLIVTLHPISIEPRNEPVRHMGVLTLTINLLDASIKVEVQERIGPTAHPCVSENGFLMLGTLRDVFIRYLGTKQYATALKLLTDLLSSVPKTEGLRKRLQLWPAVV</sequence>
<proteinExistence type="predicted"/>
<name>A0A1F7VCE4_9BACT</name>
<organism evidence="1 2">
    <name type="scientific">Candidatus Uhrbacteria bacterium RIFCSPLOWO2_02_FULL_48_18</name>
    <dbReference type="NCBI Taxonomy" id="1802408"/>
    <lineage>
        <taxon>Bacteria</taxon>
        <taxon>Candidatus Uhriibacteriota</taxon>
    </lineage>
</organism>
<dbReference type="Proteomes" id="UP000176593">
    <property type="component" value="Unassembled WGS sequence"/>
</dbReference>
<dbReference type="AlphaFoldDB" id="A0A1F7VCE4"/>
<evidence type="ECO:0000313" key="2">
    <source>
        <dbReference type="Proteomes" id="UP000176593"/>
    </source>
</evidence>
<evidence type="ECO:0000313" key="1">
    <source>
        <dbReference type="EMBL" id="OGL88220.1"/>
    </source>
</evidence>